<name>A0A3B7MXJ8_9BACT</name>
<gene>
    <name evidence="1" type="ORF">D3H65_29890</name>
</gene>
<evidence type="ECO:0000313" key="2">
    <source>
        <dbReference type="Proteomes" id="UP000263900"/>
    </source>
</evidence>
<accession>A0A3B7MXJ8</accession>
<dbReference type="SUPFAM" id="SSF48452">
    <property type="entry name" value="TPR-like"/>
    <property type="match status" value="2"/>
</dbReference>
<dbReference type="Pfam" id="PF13181">
    <property type="entry name" value="TPR_8"/>
    <property type="match status" value="1"/>
</dbReference>
<keyword evidence="2" id="KW-1185">Reference proteome</keyword>
<dbReference type="KEGG" id="pseg:D3H65_29890"/>
<dbReference type="InterPro" id="IPR011990">
    <property type="entry name" value="TPR-like_helical_dom_sf"/>
</dbReference>
<proteinExistence type="predicted"/>
<dbReference type="PANTHER" id="PTHR12558">
    <property type="entry name" value="CELL DIVISION CYCLE 16,23,27"/>
    <property type="match status" value="1"/>
</dbReference>
<dbReference type="EMBL" id="CP032157">
    <property type="protein sequence ID" value="AXY77949.1"/>
    <property type="molecule type" value="Genomic_DNA"/>
</dbReference>
<dbReference type="PANTHER" id="PTHR12558:SF13">
    <property type="entry name" value="CELL DIVISION CYCLE PROTEIN 27 HOMOLOG"/>
    <property type="match status" value="1"/>
</dbReference>
<sequence>MPGTGGACAGPFISTSNIVMNRSLISCIICTLFALAATAQSSVIDKTKVMDYFQEQQFDDAITYLQPAVTGDSANQQALRLLAYAYYMSENVKAAQQCYRKMFANDSVNVTANHYLATIYYNRDPELAMEFFERLIRLQPNTAPYYRSLGELLSRKKLKDSALTFLHQAYTMAPGDARNLVSLTEVLIDVKDYCKADSLLEIGLARDSLNPSFLRSRVRNAYEAKDYPSVLSPGERLISITEVNMSALTKVALAYYNLQQYENCIRVCEYMMSVGLEVEAVYYYEAKAWAKLKNYEKSNEFLELCLGKALSKTAEMYYFTYGENYEATKQFKKAVAAYDTAFYLFKNPLALYSCGRIYEVEFKNATLARQYYTRYLAFAQPVAPDEKKAYAYVKERWGKKQPKK</sequence>
<dbReference type="Pfam" id="PF14559">
    <property type="entry name" value="TPR_19"/>
    <property type="match status" value="1"/>
</dbReference>
<dbReference type="OrthoDB" id="680903at2"/>
<dbReference type="InterPro" id="IPR019734">
    <property type="entry name" value="TPR_rpt"/>
</dbReference>
<dbReference type="Proteomes" id="UP000263900">
    <property type="component" value="Chromosome"/>
</dbReference>
<reference evidence="1 2" key="1">
    <citation type="submission" date="2018-09" db="EMBL/GenBank/DDBJ databases">
        <title>Genome sequencing of strain 6GH32-13.</title>
        <authorList>
            <person name="Weon H.-Y."/>
            <person name="Heo J."/>
            <person name="Kwon S.-W."/>
        </authorList>
    </citation>
    <scope>NUCLEOTIDE SEQUENCE [LARGE SCALE GENOMIC DNA]</scope>
    <source>
        <strain evidence="1 2">5GH32-13</strain>
    </source>
</reference>
<protein>
    <submittedName>
        <fullName evidence="1">Uncharacterized protein</fullName>
    </submittedName>
</protein>
<dbReference type="AlphaFoldDB" id="A0A3B7MXJ8"/>
<dbReference type="SMART" id="SM00028">
    <property type="entry name" value="TPR"/>
    <property type="match status" value="4"/>
</dbReference>
<organism evidence="1 2">
    <name type="scientific">Paraflavitalea soli</name>
    <dbReference type="NCBI Taxonomy" id="2315862"/>
    <lineage>
        <taxon>Bacteria</taxon>
        <taxon>Pseudomonadati</taxon>
        <taxon>Bacteroidota</taxon>
        <taxon>Chitinophagia</taxon>
        <taxon>Chitinophagales</taxon>
        <taxon>Chitinophagaceae</taxon>
        <taxon>Paraflavitalea</taxon>
    </lineage>
</organism>
<dbReference type="Gene3D" id="1.25.40.10">
    <property type="entry name" value="Tetratricopeptide repeat domain"/>
    <property type="match status" value="2"/>
</dbReference>
<evidence type="ECO:0000313" key="1">
    <source>
        <dbReference type="EMBL" id="AXY77949.1"/>
    </source>
</evidence>